<reference evidence="4 5" key="1">
    <citation type="submission" date="2020-04" db="EMBL/GenBank/DDBJ databases">
        <title>Perkinsus olseni comparative genomics.</title>
        <authorList>
            <person name="Bogema D.R."/>
        </authorList>
    </citation>
    <scope>NUCLEOTIDE SEQUENCE [LARGE SCALE GENOMIC DNA]</scope>
    <source>
        <strain evidence="4 5">ATCC PRA-207</strain>
    </source>
</reference>
<evidence type="ECO:0000313" key="4">
    <source>
        <dbReference type="EMBL" id="KAF4744743.1"/>
    </source>
</evidence>
<dbReference type="InterPro" id="IPR038219">
    <property type="entry name" value="Sep15/SelM_sf"/>
</dbReference>
<dbReference type="InterPro" id="IPR014912">
    <property type="entry name" value="Sep15_SelM_dom"/>
</dbReference>
<accession>A0A7J6THR6</accession>
<gene>
    <name evidence="4" type="ORF">FOZ63_025575</name>
</gene>
<proteinExistence type="inferred from homology"/>
<name>A0A7J6THR6_PEROL</name>
<organism evidence="4 5">
    <name type="scientific">Perkinsus olseni</name>
    <name type="common">Perkinsus atlanticus</name>
    <dbReference type="NCBI Taxonomy" id="32597"/>
    <lineage>
        <taxon>Eukaryota</taxon>
        <taxon>Sar</taxon>
        <taxon>Alveolata</taxon>
        <taxon>Perkinsozoa</taxon>
        <taxon>Perkinsea</taxon>
        <taxon>Perkinsida</taxon>
        <taxon>Perkinsidae</taxon>
        <taxon>Perkinsus</taxon>
    </lineage>
</organism>
<dbReference type="EMBL" id="JABANO010010671">
    <property type="protein sequence ID" value="KAF4744743.1"/>
    <property type="molecule type" value="Genomic_DNA"/>
</dbReference>
<dbReference type="Pfam" id="PF08806">
    <property type="entry name" value="Sep15_SelM"/>
    <property type="match status" value="1"/>
</dbReference>
<dbReference type="InterPro" id="IPR036249">
    <property type="entry name" value="Thioredoxin-like_sf"/>
</dbReference>
<comment type="caution">
    <text evidence="4">The sequence shown here is derived from an EMBL/GenBank/DDBJ whole genome shotgun (WGS) entry which is preliminary data.</text>
</comment>
<keyword evidence="5" id="KW-1185">Reference proteome</keyword>
<protein>
    <recommendedName>
        <fullName evidence="3">Selenoprotein F/M domain-containing protein</fullName>
    </recommendedName>
</protein>
<feature type="domain" description="Selenoprotein F/M" evidence="3">
    <location>
        <begin position="3"/>
        <end position="64"/>
    </location>
</feature>
<evidence type="ECO:0000256" key="2">
    <source>
        <dbReference type="SAM" id="MobiDB-lite"/>
    </source>
</evidence>
<dbReference type="Gene3D" id="3.40.30.50">
    <property type="entry name" value="Sep15/SelM thioredoxin-like domain, active-site redox motif"/>
    <property type="match status" value="1"/>
</dbReference>
<dbReference type="SUPFAM" id="SSF52833">
    <property type="entry name" value="Thioredoxin-like"/>
    <property type="match status" value="1"/>
</dbReference>
<feature type="region of interest" description="Disordered" evidence="2">
    <location>
        <begin position="64"/>
        <end position="90"/>
    </location>
</feature>
<comment type="similarity">
    <text evidence="1">Belongs to the selenoprotein M/F family.</text>
</comment>
<evidence type="ECO:0000259" key="3">
    <source>
        <dbReference type="Pfam" id="PF08806"/>
    </source>
</evidence>
<dbReference type="Proteomes" id="UP000553632">
    <property type="component" value="Unassembled WGS sequence"/>
</dbReference>
<dbReference type="AlphaFoldDB" id="A0A7J6THR6"/>
<evidence type="ECO:0000256" key="1">
    <source>
        <dbReference type="ARBA" id="ARBA00005742"/>
    </source>
</evidence>
<sequence length="90" mass="10095">MSFVKTPGHVDQYEDVTVNFIPGRPPELVIFDDDDKEVERVNLSQFVNEADVAKVHEIVQSKGFKKKTSAVEEDEEGPFAESAPTQESEL</sequence>
<evidence type="ECO:0000313" key="5">
    <source>
        <dbReference type="Proteomes" id="UP000553632"/>
    </source>
</evidence>